<feature type="compositionally biased region" description="Basic and acidic residues" evidence="5">
    <location>
        <begin position="425"/>
        <end position="434"/>
    </location>
</feature>
<dbReference type="EnsemblPlants" id="Pp3c1_25640V3.2">
    <property type="protein sequence ID" value="Pp3c1_25640V3.2"/>
    <property type="gene ID" value="Pp3c1_25640"/>
</dbReference>
<comment type="similarity">
    <text evidence="2">Belongs to the glycosyltransferase 47 family.</text>
</comment>
<proteinExistence type="inferred from homology"/>
<dbReference type="Pfam" id="PF03016">
    <property type="entry name" value="Exostosin_GT47"/>
    <property type="match status" value="1"/>
</dbReference>
<feature type="compositionally biased region" description="Polar residues" evidence="5">
    <location>
        <begin position="479"/>
        <end position="492"/>
    </location>
</feature>
<dbReference type="OrthoDB" id="1924787at2759"/>
<reference evidence="8 10" key="1">
    <citation type="journal article" date="2008" name="Science">
        <title>The Physcomitrella genome reveals evolutionary insights into the conquest of land by plants.</title>
        <authorList>
            <person name="Rensing S."/>
            <person name="Lang D."/>
            <person name="Zimmer A."/>
            <person name="Terry A."/>
            <person name="Salamov A."/>
            <person name="Shapiro H."/>
            <person name="Nishiyama T."/>
            <person name="Perroud P.-F."/>
            <person name="Lindquist E."/>
            <person name="Kamisugi Y."/>
            <person name="Tanahashi T."/>
            <person name="Sakakibara K."/>
            <person name="Fujita T."/>
            <person name="Oishi K."/>
            <person name="Shin-I T."/>
            <person name="Kuroki Y."/>
            <person name="Toyoda A."/>
            <person name="Suzuki Y."/>
            <person name="Hashimoto A."/>
            <person name="Yamaguchi K."/>
            <person name="Sugano A."/>
            <person name="Kohara Y."/>
            <person name="Fujiyama A."/>
            <person name="Anterola A."/>
            <person name="Aoki S."/>
            <person name="Ashton N."/>
            <person name="Barbazuk W.B."/>
            <person name="Barker E."/>
            <person name="Bennetzen J."/>
            <person name="Bezanilla M."/>
            <person name="Blankenship R."/>
            <person name="Cho S.H."/>
            <person name="Dutcher S."/>
            <person name="Estelle M."/>
            <person name="Fawcett J.A."/>
            <person name="Gundlach H."/>
            <person name="Hanada K."/>
            <person name="Heyl A."/>
            <person name="Hicks K.A."/>
            <person name="Hugh J."/>
            <person name="Lohr M."/>
            <person name="Mayer K."/>
            <person name="Melkozernov A."/>
            <person name="Murata T."/>
            <person name="Nelson D."/>
            <person name="Pils B."/>
            <person name="Prigge M."/>
            <person name="Reiss B."/>
            <person name="Renner T."/>
            <person name="Rombauts S."/>
            <person name="Rushton P."/>
            <person name="Sanderfoot A."/>
            <person name="Schween G."/>
            <person name="Shiu S.-H."/>
            <person name="Stueber K."/>
            <person name="Theodoulou F.L."/>
            <person name="Tu H."/>
            <person name="Van de Peer Y."/>
            <person name="Verrier P.J."/>
            <person name="Waters E."/>
            <person name="Wood A."/>
            <person name="Yang L."/>
            <person name="Cove D."/>
            <person name="Cuming A."/>
            <person name="Hasebe M."/>
            <person name="Lucas S."/>
            <person name="Mishler D.B."/>
            <person name="Reski R."/>
            <person name="Grigoriev I."/>
            <person name="Quatrano R.S."/>
            <person name="Boore J.L."/>
        </authorList>
    </citation>
    <scope>NUCLEOTIDE SEQUENCE [LARGE SCALE GENOMIC DNA]</scope>
    <source>
        <strain evidence="9 10">cv. Gransden 2004</strain>
    </source>
</reference>
<dbReference type="RefSeq" id="XP_024395530.1">
    <property type="nucleotide sequence ID" value="XM_024539762.2"/>
</dbReference>
<evidence type="ECO:0000256" key="2">
    <source>
        <dbReference type="ARBA" id="ARBA00010271"/>
    </source>
</evidence>
<feature type="compositionally biased region" description="Basic and acidic residues" evidence="5">
    <location>
        <begin position="140"/>
        <end position="154"/>
    </location>
</feature>
<feature type="compositionally biased region" description="Polar residues" evidence="5">
    <location>
        <begin position="231"/>
        <end position="244"/>
    </location>
</feature>
<dbReference type="Gramene" id="Pp3c1_25640V3.2">
    <property type="protein sequence ID" value="Pp3c1_25640V3.2"/>
    <property type="gene ID" value="Pp3c1_25640"/>
</dbReference>
<evidence type="ECO:0000256" key="3">
    <source>
        <dbReference type="ARBA" id="ARBA00022968"/>
    </source>
</evidence>
<dbReference type="Gramene" id="Pp3c1_25640V3.4">
    <property type="protein sequence ID" value="Pp3c1_25640V3.4"/>
    <property type="gene ID" value="Pp3c1_25640"/>
</dbReference>
<feature type="compositionally biased region" description="Polar residues" evidence="5">
    <location>
        <begin position="504"/>
        <end position="517"/>
    </location>
</feature>
<feature type="transmembrane region" description="Helical" evidence="6">
    <location>
        <begin position="24"/>
        <end position="45"/>
    </location>
</feature>
<feature type="domain" description="Exostosin GT47" evidence="7">
    <location>
        <begin position="575"/>
        <end position="918"/>
    </location>
</feature>
<feature type="compositionally biased region" description="Basic and acidic residues" evidence="5">
    <location>
        <begin position="365"/>
        <end position="375"/>
    </location>
</feature>
<dbReference type="EnsemblPlants" id="Pp3c1_25640V3.3">
    <property type="protein sequence ID" value="Pp3c1_25640V3.3"/>
    <property type="gene ID" value="Pp3c1_25640"/>
</dbReference>
<evidence type="ECO:0000259" key="7">
    <source>
        <dbReference type="Pfam" id="PF03016"/>
    </source>
</evidence>
<keyword evidence="6" id="KW-0812">Transmembrane</keyword>
<dbReference type="RefSeq" id="XP_024395516.1">
    <property type="nucleotide sequence ID" value="XM_024539748.2"/>
</dbReference>
<dbReference type="Gramene" id="Pp3c1_25640V3.3">
    <property type="protein sequence ID" value="Pp3c1_25640V3.3"/>
    <property type="gene ID" value="Pp3c1_25640"/>
</dbReference>
<evidence type="ECO:0000256" key="4">
    <source>
        <dbReference type="ARBA" id="ARBA00023034"/>
    </source>
</evidence>
<dbReference type="EMBL" id="ABEU02000001">
    <property type="protein sequence ID" value="PNR62752.1"/>
    <property type="molecule type" value="Genomic_DNA"/>
</dbReference>
<feature type="compositionally biased region" description="Polar residues" evidence="5">
    <location>
        <begin position="337"/>
        <end position="364"/>
    </location>
</feature>
<reference evidence="9" key="3">
    <citation type="submission" date="2020-12" db="UniProtKB">
        <authorList>
            <consortium name="EnsemblPlants"/>
        </authorList>
    </citation>
    <scope>IDENTIFICATION</scope>
</reference>
<dbReference type="RefSeq" id="XP_073391937.1">
    <property type="nucleotide sequence ID" value="XM_073535836.1"/>
</dbReference>
<feature type="compositionally biased region" description="Basic and acidic residues" evidence="5">
    <location>
        <begin position="315"/>
        <end position="332"/>
    </location>
</feature>
<feature type="compositionally biased region" description="Polar residues" evidence="5">
    <location>
        <begin position="196"/>
        <end position="214"/>
    </location>
</feature>
<dbReference type="Proteomes" id="UP000006727">
    <property type="component" value="Chromosome 1"/>
</dbReference>
<comment type="subcellular location">
    <subcellularLocation>
        <location evidence="1">Golgi apparatus membrane</location>
        <topology evidence="1">Single-pass type II membrane protein</topology>
    </subcellularLocation>
</comment>
<dbReference type="InterPro" id="IPR040911">
    <property type="entry name" value="Exostosin_GT47"/>
</dbReference>
<feature type="compositionally biased region" description="Polar residues" evidence="5">
    <location>
        <begin position="267"/>
        <end position="279"/>
    </location>
</feature>
<keyword evidence="6" id="KW-0472">Membrane</keyword>
<dbReference type="RefSeq" id="XP_024395502.1">
    <property type="nucleotide sequence ID" value="XM_024539734.2"/>
</dbReference>
<feature type="compositionally biased region" description="Basic and acidic residues" evidence="5">
    <location>
        <begin position="245"/>
        <end position="266"/>
    </location>
</feature>
<dbReference type="EnsemblPlants" id="Pp3c1_25640V3.1">
    <property type="protein sequence ID" value="Pp3c1_25640V3.1"/>
    <property type="gene ID" value="Pp3c1_25640"/>
</dbReference>
<dbReference type="InterPro" id="IPR004263">
    <property type="entry name" value="Exostosin"/>
</dbReference>
<sequence>MGYNSFRSSSPSSKGNAGRHRLKFLVIVCMTMVFVLSSSTFLAPFSNLMRISACNIGPDGGVLARESDQFSAYTLQHQETLHVQDGRMEDGNSQESNQISDVVKVTEWFGESQSTIPVQREVRGEEPVSTTLEQEEIDESETKENDIIAKEDSTPSHGGDNVGTGTSEELVTSTLRETVDVASNASDGKNVVEQVPTESIDNGEVSNQKPVSSSAEEETPAITETKKEEVQNVSDTSGELVSSTLEEKLDVSPNTNDDKTVGEHVPTESTYNVEVTNQEPAFASAEEETPAVTEARNEEVRNVSETSEELMSSTLEEKVDVAPNANDDKNVEEQAPTEPTDNGEVTNQEPVSTSSEGETPATTESKNEEVQKDSDTPLQSSDSLQERSEELVLAAPKVENPSVSEQKNEGSLVAVESAQSDDNDQEWKEHKTTKQEPIFTTPGLETPAVIEAKNEENSEGVNSTQSPDNGAVLEEKNEWNQNQNPVPGSQGEQIHAATEPKNDASLTEQVSTPSAESTEAWFKEADIRPFRNEGDKPGNRSSPPNIALRRIADNIRSHSLAYSTRKDENQADSSCEGKYVYVYDLPPEFNTDIAARCDSLFPWFNLCDYFVDSGIGKPVNTASDGKQIMVPADRWFNTHQYALELVSHARIKKYKCLTEDPDQASLFYIPFYAGLDVIRWHFAKNTTNEKRDELTWKLLSWLEQKPSWSRRGGFDHVMVLGKISWDFHRNLKYGSWGSSMLELPQTQNVTKVLIERNPWVKKEIAAPHPTFFHPKSAADIDTWLNHIRSQERFSLVTFVGKGRPGTTNVRQQLIEQCRNASSEADCRIVECDNNLCQNPAYVNGAFLSTHFCMQPVGDSPTRRSVFDSLITGCIPVLFHPCTAHVQYLWHLPANETSWSVYISEDDVKEGTANVVEILKKIPNHERDAMRETIIKTIVPGLLYGAPGSDVSPYRDAFDITIENLLHRVSQLSDGNAPS</sequence>
<dbReference type="GO" id="GO:0000139">
    <property type="term" value="C:Golgi membrane"/>
    <property type="evidence" value="ECO:0007669"/>
    <property type="project" value="UniProtKB-SubCell"/>
</dbReference>
<feature type="region of interest" description="Disordered" evidence="5">
    <location>
        <begin position="180"/>
        <end position="546"/>
    </location>
</feature>
<keyword evidence="10" id="KW-1185">Reference proteome</keyword>
<keyword evidence="3" id="KW-0735">Signal-anchor</keyword>
<dbReference type="OMA" id="NTRGNDT"/>
<evidence type="ECO:0000313" key="10">
    <source>
        <dbReference type="Proteomes" id="UP000006727"/>
    </source>
</evidence>
<gene>
    <name evidence="9" type="primary">LOC112291820</name>
    <name evidence="8" type="ORF">PHYPA_001176</name>
</gene>
<dbReference type="EnsemblPlants" id="Pp3c1_25640V3.5">
    <property type="protein sequence ID" value="Pp3c1_25640V3.5"/>
    <property type="gene ID" value="Pp3c1_25640"/>
</dbReference>
<dbReference type="Gramene" id="Pp3c1_25640V3.1">
    <property type="protein sequence ID" value="Pp3c1_25640V3.1"/>
    <property type="gene ID" value="Pp3c1_25640"/>
</dbReference>
<feature type="compositionally biased region" description="Polar residues" evidence="5">
    <location>
        <begin position="459"/>
        <end position="468"/>
    </location>
</feature>
<dbReference type="AlphaFoldDB" id="A0A2K1L9P9"/>
<evidence type="ECO:0000256" key="1">
    <source>
        <dbReference type="ARBA" id="ARBA00004323"/>
    </source>
</evidence>
<feature type="region of interest" description="Disordered" evidence="5">
    <location>
        <begin position="119"/>
        <end position="166"/>
    </location>
</feature>
<name>A0A2K1L9P9_PHYPA</name>
<dbReference type="PANTHER" id="PTHR11062:SF117">
    <property type="entry name" value="XYLOGLUCAN-SPECIFIC GALACTURONOSYLTRANSFERASE 1"/>
    <property type="match status" value="1"/>
</dbReference>
<evidence type="ECO:0000256" key="6">
    <source>
        <dbReference type="SAM" id="Phobius"/>
    </source>
</evidence>
<keyword evidence="6" id="KW-1133">Transmembrane helix</keyword>
<dbReference type="GO" id="GO:0016757">
    <property type="term" value="F:glycosyltransferase activity"/>
    <property type="evidence" value="ECO:0007669"/>
    <property type="project" value="InterPro"/>
</dbReference>
<dbReference type="PANTHER" id="PTHR11062">
    <property type="entry name" value="EXOSTOSIN HEPARAN SULFATE GLYCOSYLTRANSFERASE -RELATED"/>
    <property type="match status" value="1"/>
</dbReference>
<reference evidence="8 10" key="2">
    <citation type="journal article" date="2018" name="Plant J.">
        <title>The Physcomitrella patens chromosome-scale assembly reveals moss genome structure and evolution.</title>
        <authorList>
            <person name="Lang D."/>
            <person name="Ullrich K.K."/>
            <person name="Murat F."/>
            <person name="Fuchs J."/>
            <person name="Jenkins J."/>
            <person name="Haas F.B."/>
            <person name="Piednoel M."/>
            <person name="Gundlach H."/>
            <person name="Van Bel M."/>
            <person name="Meyberg R."/>
            <person name="Vives C."/>
            <person name="Morata J."/>
            <person name="Symeonidi A."/>
            <person name="Hiss M."/>
            <person name="Muchero W."/>
            <person name="Kamisugi Y."/>
            <person name="Saleh O."/>
            <person name="Blanc G."/>
            <person name="Decker E.L."/>
            <person name="van Gessel N."/>
            <person name="Grimwood J."/>
            <person name="Hayes R.D."/>
            <person name="Graham S.W."/>
            <person name="Gunter L.E."/>
            <person name="McDaniel S.F."/>
            <person name="Hoernstein S.N.W."/>
            <person name="Larsson A."/>
            <person name="Li F.W."/>
            <person name="Perroud P.F."/>
            <person name="Phillips J."/>
            <person name="Ranjan P."/>
            <person name="Rokshar D.S."/>
            <person name="Rothfels C.J."/>
            <person name="Schneider L."/>
            <person name="Shu S."/>
            <person name="Stevenson D.W."/>
            <person name="Thummler F."/>
            <person name="Tillich M."/>
            <person name="Villarreal Aguilar J.C."/>
            <person name="Widiez T."/>
            <person name="Wong G.K."/>
            <person name="Wymore A."/>
            <person name="Zhang Y."/>
            <person name="Zimmer A.D."/>
            <person name="Quatrano R.S."/>
            <person name="Mayer K.F.X."/>
            <person name="Goodstein D."/>
            <person name="Casacuberta J.M."/>
            <person name="Vandepoele K."/>
            <person name="Reski R."/>
            <person name="Cuming A.C."/>
            <person name="Tuskan G.A."/>
            <person name="Maumus F."/>
            <person name="Salse J."/>
            <person name="Schmutz J."/>
            <person name="Rensing S.A."/>
        </authorList>
    </citation>
    <scope>NUCLEOTIDE SEQUENCE [LARGE SCALE GENOMIC DNA]</scope>
    <source>
        <strain evidence="9 10">cv. Gransden 2004</strain>
    </source>
</reference>
<evidence type="ECO:0000313" key="8">
    <source>
        <dbReference type="EMBL" id="PNR62752.1"/>
    </source>
</evidence>
<dbReference type="Gramene" id="Pp3c1_25640V3.5">
    <property type="protein sequence ID" value="Pp3c1_25640V3.5"/>
    <property type="gene ID" value="Pp3c1_25640"/>
</dbReference>
<dbReference type="RefSeq" id="XP_024395510.1">
    <property type="nucleotide sequence ID" value="XM_024539742.2"/>
</dbReference>
<dbReference type="GeneID" id="112291820"/>
<organism evidence="8">
    <name type="scientific">Physcomitrium patens</name>
    <name type="common">Spreading-leaved earth moss</name>
    <name type="synonym">Physcomitrella patens</name>
    <dbReference type="NCBI Taxonomy" id="3218"/>
    <lineage>
        <taxon>Eukaryota</taxon>
        <taxon>Viridiplantae</taxon>
        <taxon>Streptophyta</taxon>
        <taxon>Embryophyta</taxon>
        <taxon>Bryophyta</taxon>
        <taxon>Bryophytina</taxon>
        <taxon>Bryopsida</taxon>
        <taxon>Funariidae</taxon>
        <taxon>Funariales</taxon>
        <taxon>Funariaceae</taxon>
        <taxon>Physcomitrium</taxon>
    </lineage>
</organism>
<dbReference type="EnsemblPlants" id="Pp3c1_25640V3.4">
    <property type="protein sequence ID" value="Pp3c1_25640V3.4"/>
    <property type="gene ID" value="Pp3c1_25640"/>
</dbReference>
<evidence type="ECO:0000313" key="9">
    <source>
        <dbReference type="EnsemblPlants" id="Pp3c1_25640V3.1"/>
    </source>
</evidence>
<evidence type="ECO:0000256" key="5">
    <source>
        <dbReference type="SAM" id="MobiDB-lite"/>
    </source>
</evidence>
<dbReference type="RefSeq" id="XP_024395522.1">
    <property type="nucleotide sequence ID" value="XM_024539754.2"/>
</dbReference>
<protein>
    <recommendedName>
        <fullName evidence="7">Exostosin GT47 domain-containing protein</fullName>
    </recommendedName>
</protein>
<accession>A0A2K1L9P9</accession>
<feature type="compositionally biased region" description="Basic and acidic residues" evidence="5">
    <location>
        <begin position="521"/>
        <end position="538"/>
    </location>
</feature>
<dbReference type="PaxDb" id="3218-PP1S21_30V6.1"/>
<keyword evidence="4" id="KW-0333">Golgi apparatus</keyword>
<dbReference type="KEGG" id="ppp:112291820"/>